<keyword evidence="12" id="KW-1185">Reference proteome</keyword>
<keyword evidence="3" id="KW-0378">Hydrolase</keyword>
<dbReference type="SMART" id="SM00573">
    <property type="entry name" value="HSA"/>
    <property type="match status" value="1"/>
</dbReference>
<keyword evidence="6" id="KW-0156">Chromatin regulator</keyword>
<dbReference type="GO" id="GO:0000812">
    <property type="term" value="C:Swr1 complex"/>
    <property type="evidence" value="ECO:0007669"/>
    <property type="project" value="TreeGrafter"/>
</dbReference>
<dbReference type="RefSeq" id="XP_032055000.1">
    <property type="nucleotide sequence ID" value="XM_032199109.1"/>
</dbReference>
<dbReference type="PANTHER" id="PTHR45685:SF1">
    <property type="entry name" value="HELICASE SRCAP"/>
    <property type="match status" value="1"/>
</dbReference>
<dbReference type="Pfam" id="PF07529">
    <property type="entry name" value="HSA"/>
    <property type="match status" value="1"/>
</dbReference>
<dbReference type="GO" id="GO:0016887">
    <property type="term" value="F:ATP hydrolysis activity"/>
    <property type="evidence" value="ECO:0007669"/>
    <property type="project" value="TreeGrafter"/>
</dbReference>
<keyword evidence="5" id="KW-0067">ATP-binding</keyword>
<dbReference type="GO" id="GO:0006338">
    <property type="term" value="P:chromatin remodeling"/>
    <property type="evidence" value="ECO:0007669"/>
    <property type="project" value="TreeGrafter"/>
</dbReference>
<dbReference type="GeneID" id="116496199"/>
<dbReference type="InterPro" id="IPR000330">
    <property type="entry name" value="SNF2_N"/>
</dbReference>
<evidence type="ECO:0000256" key="7">
    <source>
        <dbReference type="ARBA" id="ARBA00023125"/>
    </source>
</evidence>
<dbReference type="Pfam" id="PF00176">
    <property type="entry name" value="SNF2-rel_dom"/>
    <property type="match status" value="1"/>
</dbReference>
<name>A0A6J3DYK4_AYTFU</name>
<evidence type="ECO:0000313" key="13">
    <source>
        <dbReference type="RefSeq" id="XP_032055000.1"/>
    </source>
</evidence>
<dbReference type="AlphaFoldDB" id="A0A6J3DYK4"/>
<dbReference type="InParanoid" id="A0A6J3DYK4"/>
<feature type="region of interest" description="Disordered" evidence="9">
    <location>
        <begin position="12"/>
        <end position="36"/>
    </location>
</feature>
<keyword evidence="7" id="KW-0238">DNA-binding</keyword>
<sequence>MLPVPHMALQISQERSREQNKSNSPSLHSSSPASRSRNLTFLQQENEILQRITTLRKAGLWSLKRLPKLQEAPRLKSHHDYLLEEMQWMAADFVQERRWKMISAKRLIISVYRYHEDLTLHKETCKKREEKRLKAIAAFTAREIECFWSSIKQVVDLKLQGELEERRRKVFNSQNTSRKEIRDSMIKKESLQEDVVLTDLLMPTPKTHMGDLADMAAVAEALLPKGSAQITTAVKSITPSLLHGTLREYQKTGLEWLAKLYKMNLNGILADEAGLGKTVQVVAFFAHLACNEGNWGPILVISQNFNVLKWVTELKCWCPALRILLYIGDPGELLKTRQEWIDPNNFNVCVASCKQVFEDYEAFMKVQWRYLVLDERQNGNNLTEKHWDAVFSLHSNHRLLLMDTLLPTALKDLWTIACFLIPEISKFYLDFTKVASAEGNEDHYQTVAIRLQRVVQSFILRRSKIHVEKQLARKYEHVLMCTLSNRQKSMYKDILSQPRTQECLRSGHFVSVLHILMQLLRVCNHPDLINPRLPSSSFALETLEFRTASLVLSALKWDLWKHTDLSLFDVTGMEDKMTRYEAQMLPKLKVTRKLIEEIYCSPSSPRLEPVKLKPNRLFTPVQYGQKPEGRTRVFTRSQLQQTVDTAMVMADHHEEIKRQQPLAMFSEFQHTKASKVVLGPMASTTGAQERIDQPEKPVTLQFRGKTFTLSYSQFCLLVGRQSLKQQVDDSSTKSKLVSTRWCPTQVLW</sequence>
<evidence type="ECO:0000256" key="3">
    <source>
        <dbReference type="ARBA" id="ARBA00022801"/>
    </source>
</evidence>
<dbReference type="InterPro" id="IPR014012">
    <property type="entry name" value="HSA_dom"/>
</dbReference>
<organism evidence="12 13">
    <name type="scientific">Aythya fuligula</name>
    <name type="common">Tufted duck</name>
    <name type="synonym">Anas fuligula</name>
    <dbReference type="NCBI Taxonomy" id="219594"/>
    <lineage>
        <taxon>Eukaryota</taxon>
        <taxon>Metazoa</taxon>
        <taxon>Chordata</taxon>
        <taxon>Craniata</taxon>
        <taxon>Vertebrata</taxon>
        <taxon>Euteleostomi</taxon>
        <taxon>Archelosauria</taxon>
        <taxon>Archosauria</taxon>
        <taxon>Dinosauria</taxon>
        <taxon>Saurischia</taxon>
        <taxon>Theropoda</taxon>
        <taxon>Coelurosauria</taxon>
        <taxon>Aves</taxon>
        <taxon>Neognathae</taxon>
        <taxon>Galloanserae</taxon>
        <taxon>Anseriformes</taxon>
        <taxon>Anatidae</taxon>
        <taxon>Aythyinae</taxon>
        <taxon>Aythya</taxon>
    </lineage>
</organism>
<keyword evidence="8" id="KW-0539">Nucleus</keyword>
<feature type="compositionally biased region" description="Low complexity" evidence="9">
    <location>
        <begin position="22"/>
        <end position="36"/>
    </location>
</feature>
<dbReference type="Gene3D" id="1.20.120.850">
    <property type="entry name" value="SWI2/SNF2 ATPases, N-terminal domain"/>
    <property type="match status" value="1"/>
</dbReference>
<dbReference type="FunFam" id="3.40.50.10810:FF:000005">
    <property type="entry name" value="Photoperiod-independent early flowering 1"/>
    <property type="match status" value="1"/>
</dbReference>
<evidence type="ECO:0000313" key="12">
    <source>
        <dbReference type="Proteomes" id="UP000504639"/>
    </source>
</evidence>
<dbReference type="GO" id="GO:0005524">
    <property type="term" value="F:ATP binding"/>
    <property type="evidence" value="ECO:0007669"/>
    <property type="project" value="UniProtKB-KW"/>
</dbReference>
<feature type="domain" description="Helicase ATP-binding" evidence="10">
    <location>
        <begin position="258"/>
        <end position="423"/>
    </location>
</feature>
<evidence type="ECO:0000259" key="10">
    <source>
        <dbReference type="PROSITE" id="PS51192"/>
    </source>
</evidence>
<evidence type="ECO:0000256" key="8">
    <source>
        <dbReference type="ARBA" id="ARBA00023242"/>
    </source>
</evidence>
<dbReference type="SUPFAM" id="SSF52540">
    <property type="entry name" value="P-loop containing nucleoside triphosphate hydrolases"/>
    <property type="match status" value="2"/>
</dbReference>
<dbReference type="InterPro" id="IPR027417">
    <property type="entry name" value="P-loop_NTPase"/>
</dbReference>
<evidence type="ECO:0000259" key="11">
    <source>
        <dbReference type="PROSITE" id="PS51204"/>
    </source>
</evidence>
<dbReference type="InterPro" id="IPR038718">
    <property type="entry name" value="SNF2-like_sf"/>
</dbReference>
<comment type="subcellular location">
    <subcellularLocation>
        <location evidence="1">Nucleus</location>
    </subcellularLocation>
</comment>
<dbReference type="GO" id="GO:0042393">
    <property type="term" value="F:histone binding"/>
    <property type="evidence" value="ECO:0007669"/>
    <property type="project" value="TreeGrafter"/>
</dbReference>
<feature type="domain" description="HSA" evidence="11">
    <location>
        <begin position="66"/>
        <end position="138"/>
    </location>
</feature>
<dbReference type="InterPro" id="IPR050520">
    <property type="entry name" value="INO80/SWR1_helicase"/>
</dbReference>
<keyword evidence="4" id="KW-0347">Helicase</keyword>
<dbReference type="PANTHER" id="PTHR45685">
    <property type="entry name" value="HELICASE SRCAP-RELATED"/>
    <property type="match status" value="1"/>
</dbReference>
<proteinExistence type="predicted"/>
<evidence type="ECO:0000256" key="4">
    <source>
        <dbReference type="ARBA" id="ARBA00022806"/>
    </source>
</evidence>
<evidence type="ECO:0000256" key="1">
    <source>
        <dbReference type="ARBA" id="ARBA00004123"/>
    </source>
</evidence>
<evidence type="ECO:0000256" key="5">
    <source>
        <dbReference type="ARBA" id="ARBA00022840"/>
    </source>
</evidence>
<gene>
    <name evidence="13" type="primary">LOC116496199</name>
</gene>
<accession>A0A6J3DYK4</accession>
<evidence type="ECO:0000256" key="6">
    <source>
        <dbReference type="ARBA" id="ARBA00022853"/>
    </source>
</evidence>
<dbReference type="SMART" id="SM00487">
    <property type="entry name" value="DEXDc"/>
    <property type="match status" value="1"/>
</dbReference>
<dbReference type="Gene3D" id="3.40.50.10810">
    <property type="entry name" value="Tandem AAA-ATPase domain"/>
    <property type="match status" value="1"/>
</dbReference>
<dbReference type="Proteomes" id="UP000504639">
    <property type="component" value="Chromosome 17"/>
</dbReference>
<protein>
    <submittedName>
        <fullName evidence="13">E1A-binding protein p400-like</fullName>
    </submittedName>
</protein>
<keyword evidence="2" id="KW-0547">Nucleotide-binding</keyword>
<dbReference type="GO" id="GO:0003677">
    <property type="term" value="F:DNA binding"/>
    <property type="evidence" value="ECO:0007669"/>
    <property type="project" value="UniProtKB-KW"/>
</dbReference>
<evidence type="ECO:0000256" key="9">
    <source>
        <dbReference type="SAM" id="MobiDB-lite"/>
    </source>
</evidence>
<dbReference type="KEGG" id="aful:116496199"/>
<dbReference type="PROSITE" id="PS51204">
    <property type="entry name" value="HSA"/>
    <property type="match status" value="1"/>
</dbReference>
<evidence type="ECO:0000256" key="2">
    <source>
        <dbReference type="ARBA" id="ARBA00022741"/>
    </source>
</evidence>
<dbReference type="InterPro" id="IPR014001">
    <property type="entry name" value="Helicase_ATP-bd"/>
</dbReference>
<dbReference type="PROSITE" id="PS51192">
    <property type="entry name" value="HELICASE_ATP_BIND_1"/>
    <property type="match status" value="1"/>
</dbReference>
<dbReference type="GO" id="GO:0004386">
    <property type="term" value="F:helicase activity"/>
    <property type="evidence" value="ECO:0007669"/>
    <property type="project" value="UniProtKB-KW"/>
</dbReference>
<reference evidence="13" key="1">
    <citation type="submission" date="2025-08" db="UniProtKB">
        <authorList>
            <consortium name="RefSeq"/>
        </authorList>
    </citation>
    <scope>IDENTIFICATION</scope>
    <source>
        <tissue evidence="13">Lung</tissue>
    </source>
</reference>